<reference evidence="1" key="1">
    <citation type="journal article" date="2015" name="Nature">
        <title>Complex archaea that bridge the gap between prokaryotes and eukaryotes.</title>
        <authorList>
            <person name="Spang A."/>
            <person name="Saw J.H."/>
            <person name="Jorgensen S.L."/>
            <person name="Zaremba-Niedzwiedzka K."/>
            <person name="Martijn J."/>
            <person name="Lind A.E."/>
            <person name="van Eijk R."/>
            <person name="Schleper C."/>
            <person name="Guy L."/>
            <person name="Ettema T.J."/>
        </authorList>
    </citation>
    <scope>NUCLEOTIDE SEQUENCE</scope>
</reference>
<evidence type="ECO:0000313" key="1">
    <source>
        <dbReference type="EMBL" id="KKN90864.1"/>
    </source>
</evidence>
<organism evidence="1">
    <name type="scientific">marine sediment metagenome</name>
    <dbReference type="NCBI Taxonomy" id="412755"/>
    <lineage>
        <taxon>unclassified sequences</taxon>
        <taxon>metagenomes</taxon>
        <taxon>ecological metagenomes</taxon>
    </lineage>
</organism>
<dbReference type="EMBL" id="LAZR01000107">
    <property type="protein sequence ID" value="KKN90864.1"/>
    <property type="molecule type" value="Genomic_DNA"/>
</dbReference>
<proteinExistence type="predicted"/>
<comment type="caution">
    <text evidence="1">The sequence shown here is derived from an EMBL/GenBank/DDBJ whole genome shotgun (WGS) entry which is preliminary data.</text>
</comment>
<sequence>MPQPNITTGDRSARRVADVLFTALTPSNADKLCEAINIAVCDYRFVILDNMIDDSPDIFNASLRRTLTDIATASDMALGGKCVIKCKLTPEARDDLITRLGQV</sequence>
<protein>
    <submittedName>
        <fullName evidence="1">Uncharacterized protein</fullName>
    </submittedName>
</protein>
<name>A0A0F9UGT5_9ZZZZ</name>
<accession>A0A0F9UGT5</accession>
<gene>
    <name evidence="1" type="ORF">LCGC14_0224480</name>
</gene>
<dbReference type="AlphaFoldDB" id="A0A0F9UGT5"/>